<sequence>MLRKQGLTASMRPKATSRSSSARWARMDIAVISSTTLISNTLPGILVLKDGTMAVVYQEDKRRELRLLGNRDGCSRKNSRLLLQRQEI</sequence>
<dbReference type="InParanoid" id="Q2LX31"/>
<evidence type="ECO:0000313" key="2">
    <source>
        <dbReference type="Proteomes" id="UP000001933"/>
    </source>
</evidence>
<dbReference type="STRING" id="56780.SYN_01047"/>
<dbReference type="Proteomes" id="UP000001933">
    <property type="component" value="Chromosome"/>
</dbReference>
<name>Q2LX31_SYNAS</name>
<dbReference type="KEGG" id="sat:SYN_01047"/>
<dbReference type="HOGENOM" id="CLU_2467879_0_0_7"/>
<gene>
    <name evidence="1" type="ORF">SYN_01047</name>
</gene>
<evidence type="ECO:0000313" key="1">
    <source>
        <dbReference type="EMBL" id="ABC78641.1"/>
    </source>
</evidence>
<organism evidence="1 2">
    <name type="scientific">Syntrophus aciditrophicus (strain SB)</name>
    <dbReference type="NCBI Taxonomy" id="56780"/>
    <lineage>
        <taxon>Bacteria</taxon>
        <taxon>Pseudomonadati</taxon>
        <taxon>Thermodesulfobacteriota</taxon>
        <taxon>Syntrophia</taxon>
        <taxon>Syntrophales</taxon>
        <taxon>Syntrophaceae</taxon>
        <taxon>Syntrophus</taxon>
    </lineage>
</organism>
<accession>Q2LX31</accession>
<dbReference type="AlphaFoldDB" id="Q2LX31"/>
<keyword evidence="2" id="KW-1185">Reference proteome</keyword>
<dbReference type="EMBL" id="CP000252">
    <property type="protein sequence ID" value="ABC78641.1"/>
    <property type="molecule type" value="Genomic_DNA"/>
</dbReference>
<reference evidence="1 2" key="1">
    <citation type="journal article" date="2007" name="Proc. Natl. Acad. Sci. U.S.A.">
        <title>The genome of Syntrophus aciditrophicus: life at the thermodynamic limit of microbial growth.</title>
        <authorList>
            <person name="McInerney M.J."/>
            <person name="Rohlin L."/>
            <person name="Mouttaki H."/>
            <person name="Kim U."/>
            <person name="Krupp R.S."/>
            <person name="Rios-Hernandez L."/>
            <person name="Sieber J."/>
            <person name="Struchtemeyer C.G."/>
            <person name="Bhattacharyya A."/>
            <person name="Campbell J.W."/>
            <person name="Gunsalus R.P."/>
        </authorList>
    </citation>
    <scope>NUCLEOTIDE SEQUENCE [LARGE SCALE GENOMIC DNA]</scope>
    <source>
        <strain evidence="1 2">SB</strain>
    </source>
</reference>
<protein>
    <submittedName>
        <fullName evidence="1">Hypothetical cytosolic protein</fullName>
    </submittedName>
</protein>
<proteinExistence type="predicted"/>